<dbReference type="InterPro" id="IPR001806">
    <property type="entry name" value="Small_GTPase"/>
</dbReference>
<organism evidence="3">
    <name type="scientific">Vannella robusta</name>
    <dbReference type="NCBI Taxonomy" id="1487602"/>
    <lineage>
        <taxon>Eukaryota</taxon>
        <taxon>Amoebozoa</taxon>
        <taxon>Discosea</taxon>
        <taxon>Flabellinia</taxon>
        <taxon>Vannellidae</taxon>
        <taxon>Vannella</taxon>
    </lineage>
</organism>
<evidence type="ECO:0000256" key="2">
    <source>
        <dbReference type="ARBA" id="ARBA00023134"/>
    </source>
</evidence>
<evidence type="ECO:0000313" key="3">
    <source>
        <dbReference type="EMBL" id="CAE2214159.1"/>
    </source>
</evidence>
<dbReference type="PRINTS" id="PR00449">
    <property type="entry name" value="RASTRNSFRMNG"/>
</dbReference>
<dbReference type="AlphaFoldDB" id="A0A7S4HZP9"/>
<dbReference type="SMART" id="SM00174">
    <property type="entry name" value="RHO"/>
    <property type="match status" value="1"/>
</dbReference>
<sequence>MSLHKIVLFGDHKVGKSCFMIRITQNLFVGEYQPHMDSSHRRMFPWQEEELLLEFLEVPLDVGEPGYQQYFNAATVIVLMFPLQSSKSLDFVAGHFNKMGEKRPVLLLGTKCDEKERRVSTNEACELAEAMDAPYFECSSKENTNFDQILPTLLELVHNNSPRATSPPNSHAITTTRKPKHYCVIV</sequence>
<dbReference type="PROSITE" id="PS51419">
    <property type="entry name" value="RAB"/>
    <property type="match status" value="1"/>
</dbReference>
<proteinExistence type="predicted"/>
<dbReference type="SUPFAM" id="SSF52540">
    <property type="entry name" value="P-loop containing nucleoside triphosphate hydrolases"/>
    <property type="match status" value="1"/>
</dbReference>
<gene>
    <name evidence="3" type="ORF">VSP0166_LOCUS6450</name>
</gene>
<protein>
    <submittedName>
        <fullName evidence="3">Uncharacterized protein</fullName>
    </submittedName>
</protein>
<dbReference type="GO" id="GO:0005525">
    <property type="term" value="F:GTP binding"/>
    <property type="evidence" value="ECO:0007669"/>
    <property type="project" value="UniProtKB-KW"/>
</dbReference>
<dbReference type="SMART" id="SM00175">
    <property type="entry name" value="RAB"/>
    <property type="match status" value="1"/>
</dbReference>
<dbReference type="InterPro" id="IPR020849">
    <property type="entry name" value="Small_GTPase_Ras-type"/>
</dbReference>
<reference evidence="3" key="1">
    <citation type="submission" date="2021-01" db="EMBL/GenBank/DDBJ databases">
        <authorList>
            <person name="Corre E."/>
            <person name="Pelletier E."/>
            <person name="Niang G."/>
            <person name="Scheremetjew M."/>
            <person name="Finn R."/>
            <person name="Kale V."/>
            <person name="Holt S."/>
            <person name="Cochrane G."/>
            <person name="Meng A."/>
            <person name="Brown T."/>
            <person name="Cohen L."/>
        </authorList>
    </citation>
    <scope>NUCLEOTIDE SEQUENCE</scope>
    <source>
        <strain evidence="3">DIVA3 518/3/11/1/6</strain>
    </source>
</reference>
<dbReference type="GO" id="GO:0007165">
    <property type="term" value="P:signal transduction"/>
    <property type="evidence" value="ECO:0007669"/>
    <property type="project" value="InterPro"/>
</dbReference>
<dbReference type="Pfam" id="PF00071">
    <property type="entry name" value="Ras"/>
    <property type="match status" value="1"/>
</dbReference>
<keyword evidence="2" id="KW-0342">GTP-binding</keyword>
<dbReference type="EMBL" id="HBKP01009149">
    <property type="protein sequence ID" value="CAE2214159.1"/>
    <property type="molecule type" value="Transcribed_RNA"/>
</dbReference>
<keyword evidence="1" id="KW-0547">Nucleotide-binding</keyword>
<evidence type="ECO:0000256" key="1">
    <source>
        <dbReference type="ARBA" id="ARBA00022741"/>
    </source>
</evidence>
<dbReference type="PROSITE" id="PS51421">
    <property type="entry name" value="RAS"/>
    <property type="match status" value="1"/>
</dbReference>
<dbReference type="InterPro" id="IPR027417">
    <property type="entry name" value="P-loop_NTPase"/>
</dbReference>
<dbReference type="PANTHER" id="PTHR24070">
    <property type="entry name" value="RAS, DI-RAS, AND RHEB FAMILY MEMBERS OF SMALL GTPASE SUPERFAMILY"/>
    <property type="match status" value="1"/>
</dbReference>
<accession>A0A7S4HZP9</accession>
<dbReference type="GO" id="GO:0003924">
    <property type="term" value="F:GTPase activity"/>
    <property type="evidence" value="ECO:0007669"/>
    <property type="project" value="InterPro"/>
</dbReference>
<dbReference type="Gene3D" id="3.40.50.300">
    <property type="entry name" value="P-loop containing nucleotide triphosphate hydrolases"/>
    <property type="match status" value="1"/>
</dbReference>
<name>A0A7S4HZP9_9EUKA</name>
<dbReference type="SMART" id="SM00173">
    <property type="entry name" value="RAS"/>
    <property type="match status" value="1"/>
</dbReference>
<dbReference type="GO" id="GO:0016020">
    <property type="term" value="C:membrane"/>
    <property type="evidence" value="ECO:0007669"/>
    <property type="project" value="InterPro"/>
</dbReference>